<proteinExistence type="predicted"/>
<feature type="transmembrane region" description="Helical" evidence="1">
    <location>
        <begin position="25"/>
        <end position="44"/>
    </location>
</feature>
<feature type="transmembrane region" description="Helical" evidence="1">
    <location>
        <begin position="91"/>
        <end position="111"/>
    </location>
</feature>
<feature type="transmembrane region" description="Helical" evidence="1">
    <location>
        <begin position="64"/>
        <end position="84"/>
    </location>
</feature>
<keyword evidence="1" id="KW-0472">Membrane</keyword>
<dbReference type="AlphaFoldDB" id="A0A8J2JG63"/>
<comment type="caution">
    <text evidence="2">The sequence shown here is derived from an EMBL/GenBank/DDBJ whole genome shotgun (WGS) entry which is preliminary data.</text>
</comment>
<evidence type="ECO:0000313" key="2">
    <source>
        <dbReference type="EMBL" id="CAG7717357.1"/>
    </source>
</evidence>
<keyword evidence="1" id="KW-1133">Transmembrane helix</keyword>
<keyword evidence="3" id="KW-1185">Reference proteome</keyword>
<name>A0A8J2JG63_9HEXA</name>
<feature type="transmembrane region" description="Helical" evidence="1">
    <location>
        <begin position="131"/>
        <end position="153"/>
    </location>
</feature>
<dbReference type="Proteomes" id="UP000708208">
    <property type="component" value="Unassembled WGS sequence"/>
</dbReference>
<sequence>MCNFCPLCAGKCVTLMRTFNVVKKLVRWIAVCDAVASMIILVVIISTRSNTINKLSDDSKITEIVKLVVLSLFGLQILFSLILHEGARKEILWMIKAWLVFCLIKLFIQVVSLTRYISISRDQIKNGEINWWRFINIAATLYGFLEAIVILIFHHHVQTEQAPPHEKDSTLPEHSNEDLPESVPLNDLNVVVMNIENSS</sequence>
<protein>
    <recommendedName>
        <fullName evidence="4">Transmembrane protein</fullName>
    </recommendedName>
</protein>
<evidence type="ECO:0000313" key="3">
    <source>
        <dbReference type="Proteomes" id="UP000708208"/>
    </source>
</evidence>
<gene>
    <name evidence="2" type="ORF">AFUS01_LOCUS6817</name>
</gene>
<reference evidence="2" key="1">
    <citation type="submission" date="2021-06" db="EMBL/GenBank/DDBJ databases">
        <authorList>
            <person name="Hodson N. C."/>
            <person name="Mongue J. A."/>
            <person name="Jaron S. K."/>
        </authorList>
    </citation>
    <scope>NUCLEOTIDE SEQUENCE</scope>
</reference>
<keyword evidence="1" id="KW-0812">Transmembrane</keyword>
<dbReference type="EMBL" id="CAJVCH010045123">
    <property type="protein sequence ID" value="CAG7717357.1"/>
    <property type="molecule type" value="Genomic_DNA"/>
</dbReference>
<organism evidence="2 3">
    <name type="scientific">Allacma fusca</name>
    <dbReference type="NCBI Taxonomy" id="39272"/>
    <lineage>
        <taxon>Eukaryota</taxon>
        <taxon>Metazoa</taxon>
        <taxon>Ecdysozoa</taxon>
        <taxon>Arthropoda</taxon>
        <taxon>Hexapoda</taxon>
        <taxon>Collembola</taxon>
        <taxon>Symphypleona</taxon>
        <taxon>Sminthuridae</taxon>
        <taxon>Allacma</taxon>
    </lineage>
</organism>
<evidence type="ECO:0000256" key="1">
    <source>
        <dbReference type="SAM" id="Phobius"/>
    </source>
</evidence>
<evidence type="ECO:0008006" key="4">
    <source>
        <dbReference type="Google" id="ProtNLM"/>
    </source>
</evidence>
<accession>A0A8J2JG63</accession>